<evidence type="ECO:0000313" key="2">
    <source>
        <dbReference type="EMBL" id="SDR86455.1"/>
    </source>
</evidence>
<protein>
    <submittedName>
        <fullName evidence="2">Uncharacterized protein</fullName>
    </submittedName>
</protein>
<dbReference type="STRING" id="472181.SAMN05216271_0600"/>
<organism evidence="2 3">
    <name type="scientific">Halopseudomonas sabulinigri</name>
    <dbReference type="NCBI Taxonomy" id="472181"/>
    <lineage>
        <taxon>Bacteria</taxon>
        <taxon>Pseudomonadati</taxon>
        <taxon>Pseudomonadota</taxon>
        <taxon>Gammaproteobacteria</taxon>
        <taxon>Pseudomonadales</taxon>
        <taxon>Pseudomonadaceae</taxon>
        <taxon>Halopseudomonas</taxon>
    </lineage>
</organism>
<evidence type="ECO:0000256" key="1">
    <source>
        <dbReference type="SAM" id="MobiDB-lite"/>
    </source>
</evidence>
<dbReference type="EMBL" id="LT629763">
    <property type="protein sequence ID" value="SDR86455.1"/>
    <property type="molecule type" value="Genomic_DNA"/>
</dbReference>
<feature type="compositionally biased region" description="Acidic residues" evidence="1">
    <location>
        <begin position="32"/>
        <end position="42"/>
    </location>
</feature>
<reference evidence="3" key="1">
    <citation type="submission" date="2016-10" db="EMBL/GenBank/DDBJ databases">
        <authorList>
            <person name="Varghese N."/>
            <person name="Submissions S."/>
        </authorList>
    </citation>
    <scope>NUCLEOTIDE SEQUENCE [LARGE SCALE GENOMIC DNA]</scope>
    <source>
        <strain evidence="3">JCM 14963</strain>
    </source>
</reference>
<feature type="compositionally biased region" description="Basic and acidic residues" evidence="1">
    <location>
        <begin position="1"/>
        <end position="30"/>
    </location>
</feature>
<proteinExistence type="predicted"/>
<dbReference type="OrthoDB" id="9890402at2"/>
<sequence length="53" mass="5965">MSSDQKHPGENDLPHKPLPDDDVPHSKWEGEVTSEELNEVDAGEIAKRVKEED</sequence>
<feature type="region of interest" description="Disordered" evidence="1">
    <location>
        <begin position="1"/>
        <end position="53"/>
    </location>
</feature>
<feature type="compositionally biased region" description="Basic and acidic residues" evidence="1">
    <location>
        <begin position="44"/>
        <end position="53"/>
    </location>
</feature>
<dbReference type="RefSeq" id="WP_157719285.1">
    <property type="nucleotide sequence ID" value="NZ_LT629763.1"/>
</dbReference>
<gene>
    <name evidence="2" type="ORF">SAMN05216271_0600</name>
</gene>
<dbReference type="Proteomes" id="UP000243413">
    <property type="component" value="Chromosome I"/>
</dbReference>
<evidence type="ECO:0000313" key="3">
    <source>
        <dbReference type="Proteomes" id="UP000243413"/>
    </source>
</evidence>
<dbReference type="AlphaFoldDB" id="A0A1H1MJA6"/>
<name>A0A1H1MJA6_9GAMM</name>
<accession>A0A1H1MJA6</accession>